<dbReference type="SUPFAM" id="SSF52540">
    <property type="entry name" value="P-loop containing nucleoside triphosphate hydrolases"/>
    <property type="match status" value="1"/>
</dbReference>
<dbReference type="AlphaFoldDB" id="A0A2M7R6C1"/>
<dbReference type="PROSITE" id="PS00113">
    <property type="entry name" value="ADENYLATE_KINASE"/>
    <property type="match status" value="1"/>
</dbReference>
<evidence type="ECO:0000256" key="3">
    <source>
        <dbReference type="ARBA" id="ARBA00022741"/>
    </source>
</evidence>
<organism evidence="5 6">
    <name type="scientific">Candidatus Nealsonbacteria bacterium CG_4_10_14_0_8_um_filter_37_14</name>
    <dbReference type="NCBI Taxonomy" id="1974684"/>
    <lineage>
        <taxon>Bacteria</taxon>
        <taxon>Candidatus Nealsoniibacteriota</taxon>
    </lineage>
</organism>
<evidence type="ECO:0008006" key="7">
    <source>
        <dbReference type="Google" id="ProtNLM"/>
    </source>
</evidence>
<dbReference type="Proteomes" id="UP000230767">
    <property type="component" value="Unassembled WGS sequence"/>
</dbReference>
<comment type="caution">
    <text evidence="5">The sequence shown here is derived from an EMBL/GenBank/DDBJ whole genome shotgun (WGS) entry which is preliminary data.</text>
</comment>
<evidence type="ECO:0000256" key="4">
    <source>
        <dbReference type="ARBA" id="ARBA00022777"/>
    </source>
</evidence>
<keyword evidence="2" id="KW-0545">Nucleotide biosynthesis</keyword>
<dbReference type="InterPro" id="IPR027417">
    <property type="entry name" value="P-loop_NTPase"/>
</dbReference>
<dbReference type="Pfam" id="PF00406">
    <property type="entry name" value="ADK"/>
    <property type="match status" value="1"/>
</dbReference>
<evidence type="ECO:0000313" key="6">
    <source>
        <dbReference type="Proteomes" id="UP000230767"/>
    </source>
</evidence>
<sequence>MKFPIFKTKIEGLERKFNLTDPKEQKEYFELKTGKEIKKLREYLKENTFVAYLLGKKNSGKGTYSKMFAEIVYPERIEHFSIGDIVRTVDLELRDEKRKKELINFLEKNYRGRFSIEEIISALEKRNTKTLLPTELILAIVKREMAKREKKALFIDGFPRDLDQIGFSLFFRDLIGHRDDPDVFVLIDVPESVIDQRIKWRKVCPVCQTSRNLRLLLTSKVGYDKERKEFYLICDNPNCRGAKMVSKEGDELGIEPIRERFKMDEKLIEQSFSLYGIPKILLRNSIPVKESKNFVDDYEITPEYNFEWDEKGKKVKIKEKPWIILDDAGVPSFSLLAQPVVISLIKQLVEVLNI</sequence>
<evidence type="ECO:0000256" key="1">
    <source>
        <dbReference type="ARBA" id="ARBA00022679"/>
    </source>
</evidence>
<evidence type="ECO:0000313" key="5">
    <source>
        <dbReference type="EMBL" id="PIY89140.1"/>
    </source>
</evidence>
<reference evidence="6" key="1">
    <citation type="submission" date="2017-09" db="EMBL/GenBank/DDBJ databases">
        <title>Depth-based differentiation of microbial function through sediment-hosted aquifers and enrichment of novel symbionts in the deep terrestrial subsurface.</title>
        <authorList>
            <person name="Probst A.J."/>
            <person name="Ladd B."/>
            <person name="Jarett J.K."/>
            <person name="Geller-Mcgrath D.E."/>
            <person name="Sieber C.M.K."/>
            <person name="Emerson J.B."/>
            <person name="Anantharaman K."/>
            <person name="Thomas B.C."/>
            <person name="Malmstrom R."/>
            <person name="Stieglmeier M."/>
            <person name="Klingl A."/>
            <person name="Woyke T."/>
            <person name="Ryan C.M."/>
            <person name="Banfield J.F."/>
        </authorList>
    </citation>
    <scope>NUCLEOTIDE SEQUENCE [LARGE SCALE GENOMIC DNA]</scope>
</reference>
<dbReference type="InterPro" id="IPR000850">
    <property type="entry name" value="Adenylat/UMP-CMP_kin"/>
</dbReference>
<name>A0A2M7R6C1_9BACT</name>
<dbReference type="EMBL" id="PFLW01000046">
    <property type="protein sequence ID" value="PIY89140.1"/>
    <property type="molecule type" value="Genomic_DNA"/>
</dbReference>
<dbReference type="GO" id="GO:0005524">
    <property type="term" value="F:ATP binding"/>
    <property type="evidence" value="ECO:0007669"/>
    <property type="project" value="InterPro"/>
</dbReference>
<dbReference type="PANTHER" id="PTHR23359">
    <property type="entry name" value="NUCLEOTIDE KINASE"/>
    <property type="match status" value="1"/>
</dbReference>
<dbReference type="GO" id="GO:0009165">
    <property type="term" value="P:nucleotide biosynthetic process"/>
    <property type="evidence" value="ECO:0007669"/>
    <property type="project" value="UniProtKB-KW"/>
</dbReference>
<protein>
    <recommendedName>
        <fullName evidence="7">Adenylate kinase</fullName>
    </recommendedName>
</protein>
<dbReference type="InterPro" id="IPR033690">
    <property type="entry name" value="Adenylat_kinase_CS"/>
</dbReference>
<keyword evidence="3" id="KW-0547">Nucleotide-binding</keyword>
<keyword evidence="1" id="KW-0808">Transferase</keyword>
<dbReference type="Gene3D" id="3.40.50.300">
    <property type="entry name" value="P-loop containing nucleotide triphosphate hydrolases"/>
    <property type="match status" value="1"/>
</dbReference>
<dbReference type="GO" id="GO:0019205">
    <property type="term" value="F:nucleobase-containing compound kinase activity"/>
    <property type="evidence" value="ECO:0007669"/>
    <property type="project" value="InterPro"/>
</dbReference>
<proteinExistence type="predicted"/>
<accession>A0A2M7R6C1</accession>
<gene>
    <name evidence="5" type="ORF">COY73_01810</name>
</gene>
<evidence type="ECO:0000256" key="2">
    <source>
        <dbReference type="ARBA" id="ARBA00022727"/>
    </source>
</evidence>
<keyword evidence="4" id="KW-0418">Kinase</keyword>